<keyword evidence="2 4" id="KW-0238">DNA-binding</keyword>
<dbReference type="InterPro" id="IPR001647">
    <property type="entry name" value="HTH_TetR"/>
</dbReference>
<dbReference type="PANTHER" id="PTHR47506:SF6">
    <property type="entry name" value="HTH-TYPE TRANSCRIPTIONAL REPRESSOR NEMR"/>
    <property type="match status" value="1"/>
</dbReference>
<evidence type="ECO:0000256" key="4">
    <source>
        <dbReference type="PROSITE-ProRule" id="PRU00335"/>
    </source>
</evidence>
<comment type="caution">
    <text evidence="6">The sequence shown here is derived from an EMBL/GenBank/DDBJ whole genome shotgun (WGS) entry which is preliminary data.</text>
</comment>
<dbReference type="PROSITE" id="PS50977">
    <property type="entry name" value="HTH_TETR_2"/>
    <property type="match status" value="1"/>
</dbReference>
<dbReference type="GO" id="GO:0003677">
    <property type="term" value="F:DNA binding"/>
    <property type="evidence" value="ECO:0007669"/>
    <property type="project" value="UniProtKB-UniRule"/>
</dbReference>
<organism evidence="6 7">
    <name type="scientific">Bradyrhizobium manausense</name>
    <dbReference type="NCBI Taxonomy" id="989370"/>
    <lineage>
        <taxon>Bacteria</taxon>
        <taxon>Pseudomonadati</taxon>
        <taxon>Pseudomonadota</taxon>
        <taxon>Alphaproteobacteria</taxon>
        <taxon>Hyphomicrobiales</taxon>
        <taxon>Nitrobacteraceae</taxon>
        <taxon>Bradyrhizobium</taxon>
    </lineage>
</organism>
<name>A0A0R3D022_9BRAD</name>
<dbReference type="Gene3D" id="1.10.357.10">
    <property type="entry name" value="Tetracycline Repressor, domain 2"/>
    <property type="match status" value="1"/>
</dbReference>
<dbReference type="InterPro" id="IPR009057">
    <property type="entry name" value="Homeodomain-like_sf"/>
</dbReference>
<accession>A0A0R3D022</accession>
<keyword evidence="7" id="KW-1185">Reference proteome</keyword>
<evidence type="ECO:0000313" key="6">
    <source>
        <dbReference type="EMBL" id="KRQ00738.1"/>
    </source>
</evidence>
<dbReference type="OrthoDB" id="9809772at2"/>
<dbReference type="Proteomes" id="UP000051936">
    <property type="component" value="Unassembled WGS sequence"/>
</dbReference>
<dbReference type="SUPFAM" id="SSF48498">
    <property type="entry name" value="Tetracyclin repressor-like, C-terminal domain"/>
    <property type="match status" value="1"/>
</dbReference>
<dbReference type="PANTHER" id="PTHR47506">
    <property type="entry name" value="TRANSCRIPTIONAL REGULATORY PROTEIN"/>
    <property type="match status" value="1"/>
</dbReference>
<evidence type="ECO:0000313" key="7">
    <source>
        <dbReference type="Proteomes" id="UP000051936"/>
    </source>
</evidence>
<dbReference type="RefSeq" id="WP_057758080.1">
    <property type="nucleotide sequence ID" value="NZ_LJYG01000112.1"/>
</dbReference>
<dbReference type="SUPFAM" id="SSF46689">
    <property type="entry name" value="Homeodomain-like"/>
    <property type="match status" value="1"/>
</dbReference>
<dbReference type="InterPro" id="IPR011075">
    <property type="entry name" value="TetR_C"/>
</dbReference>
<dbReference type="Pfam" id="PF00440">
    <property type="entry name" value="TetR_N"/>
    <property type="match status" value="1"/>
</dbReference>
<evidence type="ECO:0000256" key="3">
    <source>
        <dbReference type="ARBA" id="ARBA00023163"/>
    </source>
</evidence>
<proteinExistence type="predicted"/>
<dbReference type="AlphaFoldDB" id="A0A0R3D022"/>
<feature type="domain" description="HTH tetR-type" evidence="5">
    <location>
        <begin position="5"/>
        <end position="65"/>
    </location>
</feature>
<evidence type="ECO:0000259" key="5">
    <source>
        <dbReference type="PROSITE" id="PS50977"/>
    </source>
</evidence>
<evidence type="ECO:0000256" key="2">
    <source>
        <dbReference type="ARBA" id="ARBA00023125"/>
    </source>
</evidence>
<dbReference type="Pfam" id="PF16925">
    <property type="entry name" value="TetR_C_13"/>
    <property type="match status" value="1"/>
</dbReference>
<keyword evidence="1" id="KW-0805">Transcription regulation</keyword>
<protein>
    <submittedName>
        <fullName evidence="6">TetR family transcriptional regulator</fullName>
    </submittedName>
</protein>
<dbReference type="STRING" id="989370.AOQ71_37545"/>
<reference evidence="6 7" key="1">
    <citation type="submission" date="2015-09" db="EMBL/GenBank/DDBJ databases">
        <title>Draft Genome Sequence of Bradyrhizobium manausense Strain BR 3351T, a Novel Symbiotic Nitrogen-Fixing Alphaproteobacterium Isolated from Brazilian Amazon Rain Forest.</title>
        <authorList>
            <person name="De Araujo J.L."/>
            <person name="Zilli J.E."/>
        </authorList>
    </citation>
    <scope>NUCLEOTIDE SEQUENCE [LARGE SCALE GENOMIC DNA]</scope>
    <source>
        <strain evidence="6 7">BR3351</strain>
    </source>
</reference>
<dbReference type="InterPro" id="IPR036271">
    <property type="entry name" value="Tet_transcr_reg_TetR-rel_C_sf"/>
</dbReference>
<dbReference type="EMBL" id="LJYG01000112">
    <property type="protein sequence ID" value="KRQ00738.1"/>
    <property type="molecule type" value="Genomic_DNA"/>
</dbReference>
<evidence type="ECO:0000256" key="1">
    <source>
        <dbReference type="ARBA" id="ARBA00023015"/>
    </source>
</evidence>
<keyword evidence="3" id="KW-0804">Transcription</keyword>
<feature type="DNA-binding region" description="H-T-H motif" evidence="4">
    <location>
        <begin position="28"/>
        <end position="47"/>
    </location>
</feature>
<dbReference type="PRINTS" id="PR00455">
    <property type="entry name" value="HTHTETR"/>
</dbReference>
<sequence length="194" mass="21001">MTNPSSTADEILACARTLIVAGGYNGFSYADVAEVVGIRKPSIHHHFASKVDLVRTLVSRYRAEAEAGLAALERNVTDPRDQLKSYVGYWAACISDATAPFCVCALLASELPILPEEVALEVRAHFRALASWLASVMERGRRKGQLHLASAAKIEAEGFMATIHGAMLSARAYGDPKMFGVITAPLLERLSTKR</sequence>
<gene>
    <name evidence="6" type="ORF">AOQ71_37545</name>
</gene>